<dbReference type="CDD" id="cd03143">
    <property type="entry name" value="A4_beta-galactosidase_middle_domain"/>
    <property type="match status" value="1"/>
</dbReference>
<evidence type="ECO:0000313" key="4">
    <source>
        <dbReference type="EMBL" id="SMF46580.1"/>
    </source>
</evidence>
<dbReference type="InterPro" id="IPR011933">
    <property type="entry name" value="Double_TM_dom"/>
</dbReference>
<evidence type="ECO:0000256" key="1">
    <source>
        <dbReference type="SAM" id="Phobius"/>
    </source>
</evidence>
<keyword evidence="1" id="KW-0472">Membrane</keyword>
<dbReference type="Gene3D" id="3.40.50.880">
    <property type="match status" value="1"/>
</dbReference>
<evidence type="ECO:0000313" key="5">
    <source>
        <dbReference type="Proteomes" id="UP000192917"/>
    </source>
</evidence>
<name>A0A1Y6C7N5_9PROT</name>
<dbReference type="PANTHER" id="PTHR37464:SF1">
    <property type="entry name" value="BLL2463 PROTEIN"/>
    <property type="match status" value="1"/>
</dbReference>
<evidence type="ECO:0000259" key="2">
    <source>
        <dbReference type="Pfam" id="PF07584"/>
    </source>
</evidence>
<keyword evidence="5" id="KW-1185">Reference proteome</keyword>
<accession>A0A1Y6C7N5</accession>
<keyword evidence="1" id="KW-1133">Transmembrane helix</keyword>
<evidence type="ECO:0000259" key="3">
    <source>
        <dbReference type="Pfam" id="PF13709"/>
    </source>
</evidence>
<dbReference type="STRING" id="560819.SAMN05428998_116112"/>
<organism evidence="4 5">
    <name type="scientific">Tistlia consotensis USBA 355</name>
    <dbReference type="NCBI Taxonomy" id="560819"/>
    <lineage>
        <taxon>Bacteria</taxon>
        <taxon>Pseudomonadati</taxon>
        <taxon>Pseudomonadota</taxon>
        <taxon>Alphaproteobacteria</taxon>
        <taxon>Rhodospirillales</taxon>
        <taxon>Rhodovibrionaceae</taxon>
        <taxon>Tistlia</taxon>
    </lineage>
</organism>
<dbReference type="InterPro" id="IPR024163">
    <property type="entry name" value="Aerotolerance_reg_N"/>
</dbReference>
<dbReference type="RefSeq" id="WP_085124209.1">
    <property type="nucleotide sequence ID" value="NZ_FWZX01000016.1"/>
</dbReference>
<sequence>MISIGSLAFANPWLLAALIGLPAIWWLLRVTPPAPRRQTFPAIRLLLGLTPPEETPARTPLWLVALRMLLAALVILALARPVLNPTALGAGDGPVVLVVDDGWTAARDWQARRDLLRDLVSQAARASRPVILLTSAPTPGAETAIQELDPAEARGRIESLAPKPWPIDRAALMKRLDGLKLDGPAPVFWLSDGLEAGADQPDAAAFAERLRRIGPVTVYRTPAESLPHLLLPPENDGLAFGLVAERPAAGFEESLGVTALDDQGRMVGTATLDFAADATRAKAPLELPAELRNRVTSLAIDHESSAGARVLLDERWRRRPVGLVVSTAQESAQPLLSELYYLDKALQPFTEVRRGSLDELMKQDLAILVLADLGRLGDADTAKLETWVEDGGTLLRFAGPRLADDSDGLLPVKLRKGDRTLGGSLTWDTPATLAPFPPNSPLAGLKVPDDVSVKRQVLAEPSLDLAERTWARLADGTPLITGAKKGKGWLVLVHTTANAEWSNLALSGLFVNILRRIVAISAGVEVGHASGEPQPPLATLDGFGRLGSPPAEALAADQQTLAGNRAGPTTPPGYYGTDESRSALNLSAGIALPAPMAALPLSVTERGYGGSEETDLLPWLLVAALLLGLLDLLIGLALRGLLSPRFGRAAGALLLVGLAGLAAGSGRARAQADEAQALASTLETRLAYVVTGVPAVDQVTRAGMEGLTRMLTRRTSVEPADPIGVELGHDELAFYPLLYWAITPDQHDLDSVARRELADFMNNGGTLVVDLREPGGSDSLLGAGTEQTRTLRRLMQGIEIPPLAPIPPDHVLTKSFYLMQDFPGRYDNGTLWVQQTDETDKDGVASLIVGSNDWAAAWAIDDSGRALYPVVPGGERQREMAFRFGINLVMYALTGNYKADQVHVPFILERLGQ</sequence>
<feature type="transmembrane region" description="Helical" evidence="1">
    <location>
        <begin position="616"/>
        <end position="638"/>
    </location>
</feature>
<gene>
    <name evidence="4" type="ORF">SAMN05428998_116112</name>
</gene>
<feature type="transmembrane region" description="Helical" evidence="1">
    <location>
        <begin position="7"/>
        <end position="28"/>
    </location>
</feature>
<dbReference type="InterPro" id="IPR029062">
    <property type="entry name" value="Class_I_gatase-like"/>
</dbReference>
<proteinExistence type="predicted"/>
<dbReference type="Pfam" id="PF07584">
    <property type="entry name" value="BatA"/>
    <property type="match status" value="1"/>
</dbReference>
<dbReference type="InterPro" id="IPR025297">
    <property type="entry name" value="DUF4159"/>
</dbReference>
<feature type="transmembrane region" description="Helical" evidence="1">
    <location>
        <begin position="650"/>
        <end position="668"/>
    </location>
</feature>
<dbReference type="AlphaFoldDB" id="A0A1Y6C7N5"/>
<dbReference type="SUPFAM" id="SSF52317">
    <property type="entry name" value="Class I glutamine amidotransferase-like"/>
    <property type="match status" value="1"/>
</dbReference>
<protein>
    <submittedName>
        <fullName evidence="4">N-terminal double-transmembrane domain-containing protein</fullName>
    </submittedName>
</protein>
<dbReference type="PANTHER" id="PTHR37464">
    <property type="entry name" value="BLL2463 PROTEIN"/>
    <property type="match status" value="1"/>
</dbReference>
<reference evidence="4 5" key="1">
    <citation type="submission" date="2017-04" db="EMBL/GenBank/DDBJ databases">
        <authorList>
            <person name="Afonso C.L."/>
            <person name="Miller P.J."/>
            <person name="Scott M.A."/>
            <person name="Spackman E."/>
            <person name="Goraichik I."/>
            <person name="Dimitrov K.M."/>
            <person name="Suarez D.L."/>
            <person name="Swayne D.E."/>
        </authorList>
    </citation>
    <scope>NUCLEOTIDE SEQUENCE [LARGE SCALE GENOMIC DNA]</scope>
    <source>
        <strain evidence="4 5">USBA 355</strain>
    </source>
</reference>
<dbReference type="Pfam" id="PF13709">
    <property type="entry name" value="DUF4159"/>
    <property type="match status" value="1"/>
</dbReference>
<dbReference type="NCBIfam" id="TIGR02226">
    <property type="entry name" value="two_anch"/>
    <property type="match status" value="1"/>
</dbReference>
<dbReference type="Gene3D" id="3.40.50.12140">
    <property type="entry name" value="Domain of unknown function DUF4159"/>
    <property type="match status" value="1"/>
</dbReference>
<feature type="domain" description="DUF4159" evidence="3">
    <location>
        <begin position="685"/>
        <end position="893"/>
    </location>
</feature>
<dbReference type="Proteomes" id="UP000192917">
    <property type="component" value="Unassembled WGS sequence"/>
</dbReference>
<keyword evidence="1 4" id="KW-0812">Transmembrane</keyword>
<dbReference type="EMBL" id="FWZX01000016">
    <property type="protein sequence ID" value="SMF46580.1"/>
    <property type="molecule type" value="Genomic_DNA"/>
</dbReference>
<feature type="domain" description="Aerotolerance regulator N-terminal" evidence="2">
    <location>
        <begin position="8"/>
        <end position="81"/>
    </location>
</feature>